<feature type="transmembrane region" description="Helical" evidence="1">
    <location>
        <begin position="38"/>
        <end position="58"/>
    </location>
</feature>
<keyword evidence="1" id="KW-0812">Transmembrane</keyword>
<dbReference type="SUPFAM" id="SSF55811">
    <property type="entry name" value="Nudix"/>
    <property type="match status" value="1"/>
</dbReference>
<evidence type="ECO:0000313" key="4">
    <source>
        <dbReference type="Proteomes" id="UP000179164"/>
    </source>
</evidence>
<dbReference type="PANTHER" id="PTHR10885:SF0">
    <property type="entry name" value="ISOPENTENYL-DIPHOSPHATE DELTA-ISOMERASE"/>
    <property type="match status" value="1"/>
</dbReference>
<reference evidence="3 4" key="1">
    <citation type="journal article" date="2016" name="Nat. Commun.">
        <title>Thousands of microbial genomes shed light on interconnected biogeochemical processes in an aquifer system.</title>
        <authorList>
            <person name="Anantharaman K."/>
            <person name="Brown C.T."/>
            <person name="Hug L.A."/>
            <person name="Sharon I."/>
            <person name="Castelle C.J."/>
            <person name="Probst A.J."/>
            <person name="Thomas B.C."/>
            <person name="Singh A."/>
            <person name="Wilkins M.J."/>
            <person name="Karaoz U."/>
            <person name="Brodie E.L."/>
            <person name="Williams K.H."/>
            <person name="Hubbard S.S."/>
            <person name="Banfield J.F."/>
        </authorList>
    </citation>
    <scope>NUCLEOTIDE SEQUENCE [LARGE SCALE GENOMIC DNA]</scope>
</reference>
<dbReference type="GO" id="GO:0003824">
    <property type="term" value="F:catalytic activity"/>
    <property type="evidence" value="ECO:0007669"/>
    <property type="project" value="UniProtKB-ARBA"/>
</dbReference>
<dbReference type="Proteomes" id="UP000179164">
    <property type="component" value="Unassembled WGS sequence"/>
</dbReference>
<dbReference type="InterPro" id="IPR000086">
    <property type="entry name" value="NUDIX_hydrolase_dom"/>
</dbReference>
<dbReference type="PANTHER" id="PTHR10885">
    <property type="entry name" value="ISOPENTENYL-DIPHOSPHATE DELTA-ISOMERASE"/>
    <property type="match status" value="1"/>
</dbReference>
<dbReference type="InterPro" id="IPR015797">
    <property type="entry name" value="NUDIX_hydrolase-like_dom_sf"/>
</dbReference>
<name>A0A1G2AZV9_9BACT</name>
<proteinExistence type="predicted"/>
<organism evidence="3 4">
    <name type="scientific">Candidatus Kerfeldbacteria bacterium RIFCSPLOWO2_01_FULL_48_11</name>
    <dbReference type="NCBI Taxonomy" id="1798543"/>
    <lineage>
        <taxon>Bacteria</taxon>
        <taxon>Candidatus Kerfeldiibacteriota</taxon>
    </lineage>
</organism>
<dbReference type="STRING" id="1798543.A2898_05565"/>
<feature type="transmembrane region" description="Helical" evidence="1">
    <location>
        <begin position="65"/>
        <end position="82"/>
    </location>
</feature>
<feature type="domain" description="Nudix hydrolase" evidence="2">
    <location>
        <begin position="145"/>
        <end position="276"/>
    </location>
</feature>
<comment type="caution">
    <text evidence="3">The sequence shown here is derived from an EMBL/GenBank/DDBJ whole genome shotgun (WGS) entry which is preliminary data.</text>
</comment>
<dbReference type="PROSITE" id="PS51462">
    <property type="entry name" value="NUDIX"/>
    <property type="match status" value="1"/>
</dbReference>
<keyword evidence="1" id="KW-1133">Transmembrane helix</keyword>
<dbReference type="EMBL" id="MHKE01000020">
    <property type="protein sequence ID" value="OGY82472.1"/>
    <property type="molecule type" value="Genomic_DNA"/>
</dbReference>
<accession>A0A1G2AZV9</accession>
<dbReference type="AlphaFoldDB" id="A0A1G2AZV9"/>
<evidence type="ECO:0000313" key="3">
    <source>
        <dbReference type="EMBL" id="OGY82472.1"/>
    </source>
</evidence>
<protein>
    <recommendedName>
        <fullName evidence="2">Nudix hydrolase domain-containing protein</fullName>
    </recommendedName>
</protein>
<dbReference type="Gene3D" id="3.90.79.10">
    <property type="entry name" value="Nucleoside Triphosphate Pyrophosphohydrolase"/>
    <property type="match status" value="1"/>
</dbReference>
<dbReference type="Pfam" id="PF00293">
    <property type="entry name" value="NUDIX"/>
    <property type="match status" value="1"/>
</dbReference>
<evidence type="ECO:0000259" key="2">
    <source>
        <dbReference type="PROSITE" id="PS51462"/>
    </source>
</evidence>
<feature type="transmembrane region" description="Helical" evidence="1">
    <location>
        <begin position="88"/>
        <end position="107"/>
    </location>
</feature>
<feature type="transmembrane region" description="Helical" evidence="1">
    <location>
        <begin position="12"/>
        <end position="32"/>
    </location>
</feature>
<gene>
    <name evidence="3" type="ORF">A2898_05565</name>
</gene>
<sequence length="292" mass="33371">MNPLKPKLFRSTIILMYIIAGFWVLFAAAWLFRDSDYRYFYAVNGLGAAILIALFAHFLNKGRRWAWYATLIFAILNITLTITDQMGWFDLAYLVPSVALLVMTALVRKQPTTTDPQDELLYSVDENDNVLGKVTRREAHSNPNIIQRTVTVFIRDQRNNILITKRSATKDTYANHWGIGLGGHVGYGKKYLETAVQELKEEANISVDPNDLKDLGKILVRLPGESEFWQTYQYHLKNDALSPNSEEIDQIKFVSLKELGEMLINAKVKWKGQVKLLYNILLKNDVSKASHS</sequence>
<keyword evidence="1" id="KW-0472">Membrane</keyword>
<evidence type="ECO:0000256" key="1">
    <source>
        <dbReference type="SAM" id="Phobius"/>
    </source>
</evidence>